<evidence type="ECO:0000313" key="2">
    <source>
        <dbReference type="EMBL" id="MBS4184382.1"/>
    </source>
</evidence>
<comment type="caution">
    <text evidence="2">The sequence shown here is derived from an EMBL/GenBank/DDBJ whole genome shotgun (WGS) entry which is preliminary data.</text>
</comment>
<evidence type="ECO:0000313" key="4">
    <source>
        <dbReference type="Proteomes" id="UP000677265"/>
    </source>
</evidence>
<keyword evidence="1" id="KW-1133">Transmembrane helix</keyword>
<reference evidence="2" key="1">
    <citation type="submission" date="2021-05" db="EMBL/GenBank/DDBJ databases">
        <title>Novel Bacillus species.</title>
        <authorList>
            <person name="Liu G."/>
        </authorList>
    </citation>
    <scope>NUCLEOTIDE SEQUENCE</scope>
    <source>
        <strain evidence="2 4">FJAT-50051</strain>
    </source>
</reference>
<dbReference type="EMBL" id="JAGYPE010000004">
    <property type="protein sequence ID" value="MBS4184382.1"/>
    <property type="molecule type" value="Genomic_DNA"/>
</dbReference>
<sequence length="57" mass="5928">MLQKMKNLVVEEEGQGLSEYGLILAGVVVVAVAAVGVLTGALGDLFDKLKEKLDAAL</sequence>
<dbReference type="EMBL" id="JAGYPE020000039">
    <property type="protein sequence ID" value="MCH6267632.1"/>
    <property type="molecule type" value="Genomic_DNA"/>
</dbReference>
<gene>
    <name evidence="3" type="ORF">KHB02_019100</name>
    <name evidence="2" type="ORF">KHB02_23595</name>
</gene>
<keyword evidence="4" id="KW-1185">Reference proteome</keyword>
<feature type="transmembrane region" description="Helical" evidence="1">
    <location>
        <begin position="20"/>
        <end position="42"/>
    </location>
</feature>
<name>A0A942T310_9BACI</name>
<dbReference type="RefSeq" id="WP_213144265.1">
    <property type="nucleotide sequence ID" value="NZ_JAGYPE020000039.1"/>
</dbReference>
<dbReference type="Proteomes" id="UP000677265">
    <property type="component" value="Unassembled WGS sequence"/>
</dbReference>
<dbReference type="AlphaFoldDB" id="A0A942T310"/>
<evidence type="ECO:0000256" key="1">
    <source>
        <dbReference type="SAM" id="Phobius"/>
    </source>
</evidence>
<evidence type="ECO:0000313" key="3">
    <source>
        <dbReference type="EMBL" id="MCH6267632.1"/>
    </source>
</evidence>
<proteinExistence type="predicted"/>
<organism evidence="2">
    <name type="scientific">Neobacillus citreus</name>
    <dbReference type="NCBI Taxonomy" id="2833578"/>
    <lineage>
        <taxon>Bacteria</taxon>
        <taxon>Bacillati</taxon>
        <taxon>Bacillota</taxon>
        <taxon>Bacilli</taxon>
        <taxon>Bacillales</taxon>
        <taxon>Bacillaceae</taxon>
        <taxon>Neobacillus</taxon>
    </lineage>
</organism>
<keyword evidence="1" id="KW-0472">Membrane</keyword>
<accession>A0A942T310</accession>
<keyword evidence="1" id="KW-0812">Transmembrane</keyword>
<protein>
    <submittedName>
        <fullName evidence="2">Flp family type IVb pilin</fullName>
    </submittedName>
</protein>